<dbReference type="InterPro" id="IPR043129">
    <property type="entry name" value="ATPase_NBD"/>
</dbReference>
<name>A0A518ELW6_9BACT</name>
<dbReference type="InterPro" id="IPR005883">
    <property type="entry name" value="PilM"/>
</dbReference>
<organism evidence="2 3">
    <name type="scientific">Saltatorellus ferox</name>
    <dbReference type="NCBI Taxonomy" id="2528018"/>
    <lineage>
        <taxon>Bacteria</taxon>
        <taxon>Pseudomonadati</taxon>
        <taxon>Planctomycetota</taxon>
        <taxon>Planctomycetia</taxon>
        <taxon>Planctomycetia incertae sedis</taxon>
        <taxon>Saltatorellus</taxon>
    </lineage>
</organism>
<gene>
    <name evidence="2" type="ORF">Poly30_05800</name>
</gene>
<feature type="compositionally biased region" description="Polar residues" evidence="1">
    <location>
        <begin position="579"/>
        <end position="588"/>
    </location>
</feature>
<dbReference type="Gene3D" id="3.30.420.40">
    <property type="match status" value="2"/>
</dbReference>
<dbReference type="Gene3D" id="3.30.1490.300">
    <property type="match status" value="1"/>
</dbReference>
<dbReference type="Proteomes" id="UP000320390">
    <property type="component" value="Chromosome"/>
</dbReference>
<dbReference type="PANTHER" id="PTHR32432:SF3">
    <property type="entry name" value="ETHANOLAMINE UTILIZATION PROTEIN EUTJ"/>
    <property type="match status" value="1"/>
</dbReference>
<dbReference type="SUPFAM" id="SSF53067">
    <property type="entry name" value="Actin-like ATPase domain"/>
    <property type="match status" value="1"/>
</dbReference>
<evidence type="ECO:0000313" key="2">
    <source>
        <dbReference type="EMBL" id="QDV05085.1"/>
    </source>
</evidence>
<dbReference type="OrthoDB" id="276135at2"/>
<accession>A0A518ELW6</accession>
<dbReference type="AlphaFoldDB" id="A0A518ELW6"/>
<evidence type="ECO:0000256" key="1">
    <source>
        <dbReference type="SAM" id="MobiDB-lite"/>
    </source>
</evidence>
<reference evidence="2 3" key="1">
    <citation type="submission" date="2019-02" db="EMBL/GenBank/DDBJ databases">
        <title>Deep-cultivation of Planctomycetes and their phenomic and genomic characterization uncovers novel biology.</title>
        <authorList>
            <person name="Wiegand S."/>
            <person name="Jogler M."/>
            <person name="Boedeker C."/>
            <person name="Pinto D."/>
            <person name="Vollmers J."/>
            <person name="Rivas-Marin E."/>
            <person name="Kohn T."/>
            <person name="Peeters S.H."/>
            <person name="Heuer A."/>
            <person name="Rast P."/>
            <person name="Oberbeckmann S."/>
            <person name="Bunk B."/>
            <person name="Jeske O."/>
            <person name="Meyerdierks A."/>
            <person name="Storesund J.E."/>
            <person name="Kallscheuer N."/>
            <person name="Luecker S."/>
            <person name="Lage O.M."/>
            <person name="Pohl T."/>
            <person name="Merkel B.J."/>
            <person name="Hornburger P."/>
            <person name="Mueller R.-W."/>
            <person name="Bruemmer F."/>
            <person name="Labrenz M."/>
            <person name="Spormann A.M."/>
            <person name="Op den Camp H."/>
            <person name="Overmann J."/>
            <person name="Amann R."/>
            <person name="Jetten M.S.M."/>
            <person name="Mascher T."/>
            <person name="Medema M.H."/>
            <person name="Devos D.P."/>
            <person name="Kaster A.-K."/>
            <person name="Ovreas L."/>
            <person name="Rohde M."/>
            <person name="Galperin M.Y."/>
            <person name="Jogler C."/>
        </authorList>
    </citation>
    <scope>NUCLEOTIDE SEQUENCE [LARGE SCALE GENOMIC DNA]</scope>
    <source>
        <strain evidence="2 3">Poly30</strain>
    </source>
</reference>
<dbReference type="EMBL" id="CP036434">
    <property type="protein sequence ID" value="QDV05085.1"/>
    <property type="molecule type" value="Genomic_DNA"/>
</dbReference>
<sequence>MARSCGIRIGPRRFELVVLDGSPKRHKISAYYTGEFSPEDAVAYAAGDVTGVARELKAAAKAHRIPVENVTAIIATDHAAFRHVQLPFSDRQKIDQVLKFEVESELPQFDIDSVVVDYHILNSNDKGAELIVSAVPKEDVRRAISACEKAGFEALEVELEATAIVNAAFAADICHIDDAQLLVHVGEHSTCVVVVAGGEVKEFRVIHIGGMTHLASELQQGDSRLSDAGADGADDREADVIETIDPIEASRKTEQAVKRIRRELGRTISAARTPQEIEAIYASGMELPGLIGSEVMGVPVYVLDCFDADSGQPADGFGQLVAAYGGAFRQLGGGSVKAALRRDDLRFTGTWERLEFPIAFAALMLATFLGMTHILQWRKLDRLNRFGVLPWLTSSNNFIVGGASNADAKARPRMNPVPRDLVERAKPYYTVTAPWPEGLEMPIDELRVVEGMIDEKITELQKEVGDIQDVPLPPSAFTATTLVLGVLDSNPAWRPSLRALRASYEREKSPDPEHILIKLDATFFAKDSLEATTHLSEFDRALREQPWLMDVEDVKTEPIEGDGGLTFKGKTIRVDPSKFQGNQKPSSN</sequence>
<dbReference type="RefSeq" id="WP_145194508.1">
    <property type="nucleotide sequence ID" value="NZ_CP036434.1"/>
</dbReference>
<dbReference type="PANTHER" id="PTHR32432">
    <property type="entry name" value="CELL DIVISION PROTEIN FTSA-RELATED"/>
    <property type="match status" value="1"/>
</dbReference>
<proteinExistence type="predicted"/>
<protein>
    <submittedName>
        <fullName evidence="2">Competence protein A</fullName>
    </submittedName>
</protein>
<evidence type="ECO:0000313" key="3">
    <source>
        <dbReference type="Proteomes" id="UP000320390"/>
    </source>
</evidence>
<keyword evidence="3" id="KW-1185">Reference proteome</keyword>
<dbReference type="InterPro" id="IPR050696">
    <property type="entry name" value="FtsA/MreB"/>
</dbReference>
<dbReference type="Pfam" id="PF11104">
    <property type="entry name" value="PilM_2"/>
    <property type="match status" value="1"/>
</dbReference>
<feature type="region of interest" description="Disordered" evidence="1">
    <location>
        <begin position="560"/>
        <end position="588"/>
    </location>
</feature>